<dbReference type="InterPro" id="IPR011009">
    <property type="entry name" value="Kinase-like_dom_sf"/>
</dbReference>
<dbReference type="SUPFAM" id="SSF56112">
    <property type="entry name" value="Protein kinase-like (PK-like)"/>
    <property type="match status" value="1"/>
</dbReference>
<dbReference type="GO" id="GO:0007017">
    <property type="term" value="P:microtubule-based process"/>
    <property type="evidence" value="ECO:0007669"/>
    <property type="project" value="TreeGrafter"/>
</dbReference>
<keyword evidence="4" id="KW-0808">Transferase</keyword>
<dbReference type="GO" id="GO:0004674">
    <property type="term" value="F:protein serine/threonine kinase activity"/>
    <property type="evidence" value="ECO:0007669"/>
    <property type="project" value="UniProtKB-KW"/>
</dbReference>
<comment type="catalytic activity">
    <reaction evidence="9">
        <text>L-seryl-[protein] + ATP = O-phospho-L-seryl-[protein] + ADP + H(+)</text>
        <dbReference type="Rhea" id="RHEA:17989"/>
        <dbReference type="Rhea" id="RHEA-COMP:9863"/>
        <dbReference type="Rhea" id="RHEA-COMP:11604"/>
        <dbReference type="ChEBI" id="CHEBI:15378"/>
        <dbReference type="ChEBI" id="CHEBI:29999"/>
        <dbReference type="ChEBI" id="CHEBI:30616"/>
        <dbReference type="ChEBI" id="CHEBI:83421"/>
        <dbReference type="ChEBI" id="CHEBI:456216"/>
        <dbReference type="EC" id="2.7.11.1"/>
    </reaction>
</comment>
<dbReference type="Gramene" id="TRITD1Bv1G156930.1">
    <property type="protein sequence ID" value="TRITD1Bv1G156930.1"/>
    <property type="gene ID" value="TRITD1Bv1G156930"/>
</dbReference>
<evidence type="ECO:0000313" key="13">
    <source>
        <dbReference type="Proteomes" id="UP000324705"/>
    </source>
</evidence>
<dbReference type="InterPro" id="IPR000719">
    <property type="entry name" value="Prot_kinase_dom"/>
</dbReference>
<dbReference type="FunFam" id="3.30.200.20:FF:000108">
    <property type="entry name" value="Serine/threonine-protein kinase Nek2"/>
    <property type="match status" value="1"/>
</dbReference>
<gene>
    <name evidence="12" type="ORF">TRITD_1Bv1G156930</name>
</gene>
<evidence type="ECO:0000256" key="7">
    <source>
        <dbReference type="ARBA" id="ARBA00022840"/>
    </source>
</evidence>
<keyword evidence="3" id="KW-0723">Serine/threonine-protein kinase</keyword>
<evidence type="ECO:0000256" key="9">
    <source>
        <dbReference type="ARBA" id="ARBA00048679"/>
    </source>
</evidence>
<accession>A0A9R0QY32</accession>
<sequence>MESRMDQYEIMEQIGRGAFGAAILVNHKIEKKKYVLKKIRLARQTERCRKSAHQEMALIARLQHPYIVEFKEAWVEKGCYVCIITGYCEGGDVDELMKKLNGTYFPEEKLLKWFAQLVLAVDYLHSNYVLHRDLKVSSNGYSHRQLFYTVETLTIVPHNCSAPTYFSPKIMIYALEILA</sequence>
<feature type="binding site" evidence="10">
    <location>
        <position position="37"/>
    </location>
    <ligand>
        <name>ATP</name>
        <dbReference type="ChEBI" id="CHEBI:30616"/>
    </ligand>
</feature>
<dbReference type="EMBL" id="LT934112">
    <property type="protein sequence ID" value="VAH19622.1"/>
    <property type="molecule type" value="Genomic_DNA"/>
</dbReference>
<evidence type="ECO:0000256" key="6">
    <source>
        <dbReference type="ARBA" id="ARBA00022777"/>
    </source>
</evidence>
<dbReference type="GO" id="GO:0005524">
    <property type="term" value="F:ATP binding"/>
    <property type="evidence" value="ECO:0007669"/>
    <property type="project" value="UniProtKB-UniRule"/>
</dbReference>
<dbReference type="Pfam" id="PF00069">
    <property type="entry name" value="Pkinase"/>
    <property type="match status" value="1"/>
</dbReference>
<evidence type="ECO:0000256" key="4">
    <source>
        <dbReference type="ARBA" id="ARBA00022679"/>
    </source>
</evidence>
<keyword evidence="7 10" id="KW-0067">ATP-binding</keyword>
<dbReference type="Gene3D" id="3.30.200.20">
    <property type="entry name" value="Phosphorylase Kinase, domain 1"/>
    <property type="match status" value="1"/>
</dbReference>
<keyword evidence="13" id="KW-1185">Reference proteome</keyword>
<dbReference type="InterPro" id="IPR017441">
    <property type="entry name" value="Protein_kinase_ATP_BS"/>
</dbReference>
<feature type="domain" description="Protein kinase" evidence="11">
    <location>
        <begin position="8"/>
        <end position="179"/>
    </location>
</feature>
<evidence type="ECO:0000256" key="2">
    <source>
        <dbReference type="ARBA" id="ARBA00012513"/>
    </source>
</evidence>
<dbReference type="GO" id="GO:0055028">
    <property type="term" value="C:cortical microtubule"/>
    <property type="evidence" value="ECO:0007669"/>
    <property type="project" value="TreeGrafter"/>
</dbReference>
<dbReference type="Proteomes" id="UP000324705">
    <property type="component" value="Chromosome 1B"/>
</dbReference>
<keyword evidence="5 10" id="KW-0547">Nucleotide-binding</keyword>
<evidence type="ECO:0000256" key="5">
    <source>
        <dbReference type="ARBA" id="ARBA00022741"/>
    </source>
</evidence>
<evidence type="ECO:0000256" key="10">
    <source>
        <dbReference type="PROSITE-ProRule" id="PRU10141"/>
    </source>
</evidence>
<dbReference type="PROSITE" id="PS00107">
    <property type="entry name" value="PROTEIN_KINASE_ATP"/>
    <property type="match status" value="1"/>
</dbReference>
<dbReference type="AlphaFoldDB" id="A0A9R0QY32"/>
<organism evidence="12 13">
    <name type="scientific">Triticum turgidum subsp. durum</name>
    <name type="common">Durum wheat</name>
    <name type="synonym">Triticum durum</name>
    <dbReference type="NCBI Taxonomy" id="4567"/>
    <lineage>
        <taxon>Eukaryota</taxon>
        <taxon>Viridiplantae</taxon>
        <taxon>Streptophyta</taxon>
        <taxon>Embryophyta</taxon>
        <taxon>Tracheophyta</taxon>
        <taxon>Spermatophyta</taxon>
        <taxon>Magnoliopsida</taxon>
        <taxon>Liliopsida</taxon>
        <taxon>Poales</taxon>
        <taxon>Poaceae</taxon>
        <taxon>BOP clade</taxon>
        <taxon>Pooideae</taxon>
        <taxon>Triticodae</taxon>
        <taxon>Triticeae</taxon>
        <taxon>Triticinae</taxon>
        <taxon>Triticum</taxon>
    </lineage>
</organism>
<evidence type="ECO:0000256" key="1">
    <source>
        <dbReference type="ARBA" id="ARBA00010886"/>
    </source>
</evidence>
<protein>
    <recommendedName>
        <fullName evidence="2">non-specific serine/threonine protein kinase</fullName>
        <ecNumber evidence="2">2.7.11.1</ecNumber>
    </recommendedName>
</protein>
<proteinExistence type="inferred from homology"/>
<comment type="similarity">
    <text evidence="1">Belongs to the protein kinase superfamily. NEK Ser/Thr protein kinase family. NIMA subfamily.</text>
</comment>
<dbReference type="PROSITE" id="PS50011">
    <property type="entry name" value="PROTEIN_KINASE_DOM"/>
    <property type="match status" value="1"/>
</dbReference>
<comment type="catalytic activity">
    <reaction evidence="8">
        <text>L-threonyl-[protein] + ATP = O-phospho-L-threonyl-[protein] + ADP + H(+)</text>
        <dbReference type="Rhea" id="RHEA:46608"/>
        <dbReference type="Rhea" id="RHEA-COMP:11060"/>
        <dbReference type="Rhea" id="RHEA-COMP:11605"/>
        <dbReference type="ChEBI" id="CHEBI:15378"/>
        <dbReference type="ChEBI" id="CHEBI:30013"/>
        <dbReference type="ChEBI" id="CHEBI:30616"/>
        <dbReference type="ChEBI" id="CHEBI:61977"/>
        <dbReference type="ChEBI" id="CHEBI:456216"/>
        <dbReference type="EC" id="2.7.11.1"/>
    </reaction>
</comment>
<dbReference type="InterPro" id="IPR050660">
    <property type="entry name" value="NEK_Ser/Thr_kinase"/>
</dbReference>
<dbReference type="EC" id="2.7.11.1" evidence="2"/>
<reference evidence="12 13" key="1">
    <citation type="submission" date="2017-09" db="EMBL/GenBank/DDBJ databases">
        <authorList>
            <consortium name="International Durum Wheat Genome Sequencing Consortium (IDWGSC)"/>
            <person name="Milanesi L."/>
        </authorList>
    </citation>
    <scope>NUCLEOTIDE SEQUENCE [LARGE SCALE GENOMIC DNA]</scope>
    <source>
        <strain evidence="13">cv. Svevo</strain>
    </source>
</reference>
<dbReference type="Gene3D" id="1.10.510.10">
    <property type="entry name" value="Transferase(Phosphotransferase) domain 1"/>
    <property type="match status" value="1"/>
</dbReference>
<dbReference type="PANTHER" id="PTHR43671">
    <property type="entry name" value="SERINE/THREONINE-PROTEIN KINASE NEK"/>
    <property type="match status" value="1"/>
</dbReference>
<keyword evidence="6" id="KW-0418">Kinase</keyword>
<evidence type="ECO:0000259" key="11">
    <source>
        <dbReference type="PROSITE" id="PS50011"/>
    </source>
</evidence>
<dbReference type="PANTHER" id="PTHR43671:SF97">
    <property type="entry name" value="SERINE_THREONINE-PROTEIN KINASE NEK4"/>
    <property type="match status" value="1"/>
</dbReference>
<name>A0A9R0QY32_TRITD</name>
<evidence type="ECO:0000256" key="8">
    <source>
        <dbReference type="ARBA" id="ARBA00047899"/>
    </source>
</evidence>
<evidence type="ECO:0000256" key="3">
    <source>
        <dbReference type="ARBA" id="ARBA00022527"/>
    </source>
</evidence>
<evidence type="ECO:0000313" key="12">
    <source>
        <dbReference type="EMBL" id="VAH19622.1"/>
    </source>
</evidence>